<dbReference type="RefSeq" id="XP_036362961.1">
    <property type="nucleotide sequence ID" value="XM_036507068.1"/>
</dbReference>
<dbReference type="PANTHER" id="PTHR47326:SF1">
    <property type="entry name" value="HTH PSQ-TYPE DOMAIN-CONTAINING PROTEIN"/>
    <property type="match status" value="1"/>
</dbReference>
<sequence>MADSAATVHQQSPQQSIDRLSAELDISRSSLQRILQENGYKAYHPKLIHGLVEDTDRQLQRCQRFISQFDNDSQLSNKIMWSDEASFKLNSMINHHNCVIYTTENPNLTYEQRLNQPGFTVWGSSQS</sequence>
<organism evidence="1 2">
    <name type="scientific">Octopus sinensis</name>
    <name type="common">East Asian common octopus</name>
    <dbReference type="NCBI Taxonomy" id="2607531"/>
    <lineage>
        <taxon>Eukaryota</taxon>
        <taxon>Metazoa</taxon>
        <taxon>Spiralia</taxon>
        <taxon>Lophotrochozoa</taxon>
        <taxon>Mollusca</taxon>
        <taxon>Cephalopoda</taxon>
        <taxon>Coleoidea</taxon>
        <taxon>Octopodiformes</taxon>
        <taxon>Octopoda</taxon>
        <taxon>Incirrata</taxon>
        <taxon>Octopodidae</taxon>
        <taxon>Octopus</taxon>
    </lineage>
</organism>
<evidence type="ECO:0000313" key="2">
    <source>
        <dbReference type="RefSeq" id="XP_036362961.1"/>
    </source>
</evidence>
<dbReference type="Proteomes" id="UP000515154">
    <property type="component" value="Linkage group LG11"/>
</dbReference>
<evidence type="ECO:0000313" key="1">
    <source>
        <dbReference type="Proteomes" id="UP000515154"/>
    </source>
</evidence>
<dbReference type="AlphaFoldDB" id="A0A7E6F5A7"/>
<gene>
    <name evidence="2" type="primary">LOC118765318</name>
</gene>
<dbReference type="PANTHER" id="PTHR47326">
    <property type="entry name" value="TRANSPOSABLE ELEMENT TC3 TRANSPOSASE-LIKE PROTEIN"/>
    <property type="match status" value="1"/>
</dbReference>
<keyword evidence="1" id="KW-1185">Reference proteome</keyword>
<accession>A0A7E6F5A7</accession>
<reference evidence="2" key="1">
    <citation type="submission" date="2025-08" db="UniProtKB">
        <authorList>
            <consortium name="RefSeq"/>
        </authorList>
    </citation>
    <scope>IDENTIFICATION</scope>
</reference>
<dbReference type="KEGG" id="osn:118765318"/>
<name>A0A7E6F5A7_9MOLL</name>
<proteinExistence type="predicted"/>
<protein>
    <submittedName>
        <fullName evidence="2">Uncharacterized protein LOC118765318</fullName>
    </submittedName>
</protein>